<protein>
    <submittedName>
        <fullName evidence="4">Uncharacterized protein LOC105129756 isoform X1</fullName>
    </submittedName>
</protein>
<evidence type="ECO:0000313" key="3">
    <source>
        <dbReference type="Proteomes" id="UP000694918"/>
    </source>
</evidence>
<feature type="region of interest" description="Disordered" evidence="1">
    <location>
        <begin position="641"/>
        <end position="723"/>
    </location>
</feature>
<feature type="compositionally biased region" description="Polar residues" evidence="1">
    <location>
        <begin position="707"/>
        <end position="719"/>
    </location>
</feature>
<evidence type="ECO:0000256" key="2">
    <source>
        <dbReference type="SAM" id="Phobius"/>
    </source>
</evidence>
<name>A0AAJ6UJ91_POPEU</name>
<dbReference type="Proteomes" id="UP000694918">
    <property type="component" value="Unplaced"/>
</dbReference>
<dbReference type="GeneID" id="105129756"/>
<evidence type="ECO:0000313" key="4">
    <source>
        <dbReference type="RefSeq" id="XP_011030261.1"/>
    </source>
</evidence>
<dbReference type="AlphaFoldDB" id="A0AAJ6UJ91"/>
<organism evidence="3 4">
    <name type="scientific">Populus euphratica</name>
    <name type="common">Euphrates poplar</name>
    <dbReference type="NCBI Taxonomy" id="75702"/>
    <lineage>
        <taxon>Eukaryota</taxon>
        <taxon>Viridiplantae</taxon>
        <taxon>Streptophyta</taxon>
        <taxon>Embryophyta</taxon>
        <taxon>Tracheophyta</taxon>
        <taxon>Spermatophyta</taxon>
        <taxon>Magnoliopsida</taxon>
        <taxon>eudicotyledons</taxon>
        <taxon>Gunneridae</taxon>
        <taxon>Pentapetalae</taxon>
        <taxon>rosids</taxon>
        <taxon>fabids</taxon>
        <taxon>Malpighiales</taxon>
        <taxon>Salicaceae</taxon>
        <taxon>Saliceae</taxon>
        <taxon>Populus</taxon>
    </lineage>
</organism>
<reference evidence="4" key="1">
    <citation type="submission" date="2025-08" db="UniProtKB">
        <authorList>
            <consortium name="RefSeq"/>
        </authorList>
    </citation>
    <scope>IDENTIFICATION</scope>
</reference>
<feature type="region of interest" description="Disordered" evidence="1">
    <location>
        <begin position="454"/>
        <end position="597"/>
    </location>
</feature>
<keyword evidence="2" id="KW-0472">Membrane</keyword>
<feature type="region of interest" description="Disordered" evidence="1">
    <location>
        <begin position="786"/>
        <end position="842"/>
    </location>
</feature>
<dbReference type="PANTHER" id="PTHR37241">
    <property type="entry name" value="NEUROFILAMENT HEAVY PROTEIN"/>
    <property type="match status" value="1"/>
</dbReference>
<gene>
    <name evidence="4" type="primary">LOC105129756</name>
</gene>
<feature type="compositionally biased region" description="Basic and acidic residues" evidence="1">
    <location>
        <begin position="454"/>
        <end position="493"/>
    </location>
</feature>
<keyword evidence="3" id="KW-1185">Reference proteome</keyword>
<accession>A0AAJ6UJ91</accession>
<dbReference type="PANTHER" id="PTHR37241:SF1">
    <property type="entry name" value="NEUROFILAMENT HEAVY PROTEIN"/>
    <property type="match status" value="1"/>
</dbReference>
<keyword evidence="2" id="KW-0812">Transmembrane</keyword>
<feature type="compositionally biased region" description="Basic and acidic residues" evidence="1">
    <location>
        <begin position="677"/>
        <end position="688"/>
    </location>
</feature>
<dbReference type="KEGG" id="peu:105129756"/>
<keyword evidence="2" id="KW-1133">Transmembrane helix</keyword>
<evidence type="ECO:0000256" key="1">
    <source>
        <dbReference type="SAM" id="MobiDB-lite"/>
    </source>
</evidence>
<sequence length="842" mass="94074">MAIVSVRICTFPNGYLQQERKESVRFFIFIFIFKVVSILSPLPIQQILLHTAPLSLTHTNAKKNNAPLPLSISLSAVLSLPEKMEEESQCLKTNGEEDFYENIEAPKFVDLNAPDHYHPGDDRYWFCLRVGCDQKHEEEMDSEAIYKKFVLRVMAARSPNIRLRRALYRKDSSANIKCPQTVPAKSSKPRVSRLALISSISKRMVDPKVRVKSLAKQNATPNVRTNQSVVSKALTTPRNKKRLSNPDAFCSVRNPKATAVAVPNSRLVAKALFHSPKKSTRTKTSIELDTTVKKICAGIKNLEIADGKKHALVCNRQLPSNAPRKQPRGREVKSRVYDGLLSQNCKGKESKSFKCVMKKNKGKNSKQCHGPMPREGAENDFIDMEIEEKSRNGFPGACYNAKCDEGNDALEGPLITVTIEASMVENKVEALSDAKENTPGCNEPNQRLYSQIHERGLGENDVPKLVASREDGNGTNERHGKEDKRNSSMDKGIDGPMESNDSKHIFISDEKENDRAAIGSDDKENASASDDNREMDLNTGRLKRQILGKHGSVKSTQKIAKAKRKPSKESFVTHATGAQELKHRKPKPTNPKPFRLRTDERGILKEATSEKKLHPAPLKEILTISEKKLHPAPLKEILPVTRFPGGNLQKKHQNALPRNDKSLEQTESANDTQEACEVERNTTQKEQHQNQTSSLKNKERVRRKLSSAPQRHTVSSQQKLVAPLKKYSEDKTAAQNLGNVLKKTRSSFVRKVARPLETSSITNETLSIMIPGQLGVIKEDSPTFLRPKEAEKPRKSSASPEIKASASTVSRQSLQGKRSTTIPKEPNFHAIHTPKSCTRRVA</sequence>
<feature type="compositionally biased region" description="Basic and acidic residues" evidence="1">
    <location>
        <begin position="500"/>
        <end position="536"/>
    </location>
</feature>
<dbReference type="RefSeq" id="XP_011030261.1">
    <property type="nucleotide sequence ID" value="XM_011031959.1"/>
</dbReference>
<feature type="compositionally biased region" description="Polar residues" evidence="1">
    <location>
        <begin position="805"/>
        <end position="822"/>
    </location>
</feature>
<proteinExistence type="predicted"/>
<feature type="transmembrane region" description="Helical" evidence="2">
    <location>
        <begin position="26"/>
        <end position="44"/>
    </location>
</feature>